<comment type="caution">
    <text evidence="1">The sequence shown here is derived from an EMBL/GenBank/DDBJ whole genome shotgun (WGS) entry which is preliminary data.</text>
</comment>
<dbReference type="GO" id="GO:0008982">
    <property type="term" value="F:protein-N(PI)-phosphohistidine-sugar phosphotransferase activity"/>
    <property type="evidence" value="ECO:0007669"/>
    <property type="project" value="InterPro"/>
</dbReference>
<accession>A0A1L8SZH7</accession>
<dbReference type="GO" id="GO:0009401">
    <property type="term" value="P:phosphoenolpyruvate-dependent sugar phosphotransferase system"/>
    <property type="evidence" value="ECO:0007669"/>
    <property type="project" value="InterPro"/>
</dbReference>
<dbReference type="SUPFAM" id="SSF141530">
    <property type="entry name" value="PTSIIA/GutA-like"/>
    <property type="match status" value="1"/>
</dbReference>
<reference evidence="1 2" key="1">
    <citation type="submission" date="2014-12" db="EMBL/GenBank/DDBJ databases">
        <title>Draft genome sequences of 29 type strains of Enterococci.</title>
        <authorList>
            <person name="Zhong Z."/>
            <person name="Sun Z."/>
            <person name="Liu W."/>
            <person name="Zhang W."/>
            <person name="Zhang H."/>
        </authorList>
    </citation>
    <scope>NUCLEOTIDE SEQUENCE [LARGE SCALE GENOMIC DNA]</scope>
    <source>
        <strain evidence="1 2">DSM 22802</strain>
    </source>
</reference>
<dbReference type="InterPro" id="IPR004716">
    <property type="entry name" value="PTS_IIA_glucitol/sorbitol-sp"/>
</dbReference>
<protein>
    <recommendedName>
        <fullName evidence="3">PTS system, glucitol/sorbitol-specific IIA component</fullName>
    </recommendedName>
</protein>
<evidence type="ECO:0008006" key="3">
    <source>
        <dbReference type="Google" id="ProtNLM"/>
    </source>
</evidence>
<dbReference type="GO" id="GO:0005737">
    <property type="term" value="C:cytoplasm"/>
    <property type="evidence" value="ECO:0007669"/>
    <property type="project" value="InterPro"/>
</dbReference>
<dbReference type="PANTHER" id="PTHR40398:SF1">
    <property type="entry name" value="PTS SYSTEM GLUCITOL_SORBITOL-SPECIFIC EIIA COMPONENT"/>
    <property type="match status" value="1"/>
</dbReference>
<proteinExistence type="predicted"/>
<dbReference type="STRING" id="319970.RV00_GL000241"/>
<organism evidence="1 2">
    <name type="scientific">Enterococcus devriesei</name>
    <dbReference type="NCBI Taxonomy" id="319970"/>
    <lineage>
        <taxon>Bacteria</taxon>
        <taxon>Bacillati</taxon>
        <taxon>Bacillota</taxon>
        <taxon>Bacilli</taxon>
        <taxon>Lactobacillales</taxon>
        <taxon>Enterococcaceae</taxon>
        <taxon>Enterococcus</taxon>
    </lineage>
</organism>
<name>A0A1L8SZH7_9ENTE</name>
<sequence>MTVTEITQIGKEAVNDENIIVLFGETITPDLLDVSVVQKKISDETIALKAGSRIIFGDQSYQVQGVGPVANQNLNEIGHATIFFQAEVGTIANAVYVSPEKLPELEVGMKITFQ</sequence>
<gene>
    <name evidence="1" type="ORF">RV00_GL000241</name>
</gene>
<dbReference type="EMBL" id="JXKM01000001">
    <property type="protein sequence ID" value="OJG37284.1"/>
    <property type="molecule type" value="Genomic_DNA"/>
</dbReference>
<dbReference type="GO" id="GO:0016301">
    <property type="term" value="F:kinase activity"/>
    <property type="evidence" value="ECO:0007669"/>
    <property type="project" value="TreeGrafter"/>
</dbReference>
<dbReference type="Pfam" id="PF03829">
    <property type="entry name" value="PTSIIA_gutA"/>
    <property type="match status" value="1"/>
</dbReference>
<dbReference type="Gene3D" id="2.40.33.40">
    <property type="entry name" value="Phosphotransferase system, glucitol/sorbitol-specific IIA component"/>
    <property type="match status" value="1"/>
</dbReference>
<keyword evidence="2" id="KW-1185">Reference proteome</keyword>
<dbReference type="OrthoDB" id="7065254at2"/>
<evidence type="ECO:0000313" key="2">
    <source>
        <dbReference type="Proteomes" id="UP000183700"/>
    </source>
</evidence>
<dbReference type="AlphaFoldDB" id="A0A1L8SZH7"/>
<dbReference type="PANTHER" id="PTHR40398">
    <property type="entry name" value="PTS SYSTEM GLUCITOL/SORBITOL-SPECIFIC EIIA COMPONENT"/>
    <property type="match status" value="1"/>
</dbReference>
<dbReference type="InterPro" id="IPR036665">
    <property type="entry name" value="PTS_IIA_glucitol/sorbitol_sf"/>
</dbReference>
<dbReference type="RefSeq" id="WP_071860782.1">
    <property type="nucleotide sequence ID" value="NZ_JAHLOV010000001.1"/>
</dbReference>
<evidence type="ECO:0000313" key="1">
    <source>
        <dbReference type="EMBL" id="OJG37284.1"/>
    </source>
</evidence>
<dbReference type="Proteomes" id="UP000183700">
    <property type="component" value="Unassembled WGS sequence"/>
</dbReference>